<comment type="similarity">
    <text evidence="5">Belongs to the binding-protein-dependent transport system permease family.</text>
</comment>
<proteinExistence type="inferred from homology"/>
<evidence type="ECO:0000256" key="2">
    <source>
        <dbReference type="ARBA" id="ARBA00022692"/>
    </source>
</evidence>
<feature type="transmembrane region" description="Helical" evidence="5">
    <location>
        <begin position="566"/>
        <end position="586"/>
    </location>
</feature>
<dbReference type="Gene3D" id="1.10.3720.10">
    <property type="entry name" value="MetI-like"/>
    <property type="match status" value="1"/>
</dbReference>
<keyword evidence="3 5" id="KW-1133">Transmembrane helix</keyword>
<dbReference type="SUPFAM" id="SSF161098">
    <property type="entry name" value="MetI-like"/>
    <property type="match status" value="1"/>
</dbReference>
<name>A0ABU3KA28_9BACT</name>
<dbReference type="PROSITE" id="PS50928">
    <property type="entry name" value="ABC_TM1"/>
    <property type="match status" value="1"/>
</dbReference>
<dbReference type="Proteomes" id="UP001250932">
    <property type="component" value="Unassembled WGS sequence"/>
</dbReference>
<keyword evidence="2 5" id="KW-0812">Transmembrane</keyword>
<keyword evidence="5" id="KW-0813">Transport</keyword>
<evidence type="ECO:0000313" key="8">
    <source>
        <dbReference type="Proteomes" id="UP001250932"/>
    </source>
</evidence>
<comment type="subcellular location">
    <subcellularLocation>
        <location evidence="1 5">Cell membrane</location>
        <topology evidence="1 5">Multi-pass membrane protein</topology>
    </subcellularLocation>
</comment>
<feature type="transmembrane region" description="Helical" evidence="5">
    <location>
        <begin position="503"/>
        <end position="523"/>
    </location>
</feature>
<dbReference type="InterPro" id="IPR035906">
    <property type="entry name" value="MetI-like_sf"/>
</dbReference>
<dbReference type="InterPro" id="IPR036322">
    <property type="entry name" value="WD40_repeat_dom_sf"/>
</dbReference>
<dbReference type="CDD" id="cd06261">
    <property type="entry name" value="TM_PBP2"/>
    <property type="match status" value="1"/>
</dbReference>
<evidence type="ECO:0000313" key="7">
    <source>
        <dbReference type="EMBL" id="MDT7043179.1"/>
    </source>
</evidence>
<feature type="transmembrane region" description="Helical" evidence="5">
    <location>
        <begin position="470"/>
        <end position="491"/>
    </location>
</feature>
<accession>A0ABU3KA28</accession>
<dbReference type="Gene3D" id="2.130.10.10">
    <property type="entry name" value="YVTN repeat-like/Quinoprotein amine dehydrogenase"/>
    <property type="match status" value="1"/>
</dbReference>
<dbReference type="PANTHER" id="PTHR42727:SF1">
    <property type="entry name" value="PHOSPHATE TRANSPORT SYSTEM PERMEASE"/>
    <property type="match status" value="1"/>
</dbReference>
<protein>
    <submittedName>
        <fullName evidence="7">ABC transporter permease subunit</fullName>
    </submittedName>
</protein>
<feature type="transmembrane region" description="Helical" evidence="5">
    <location>
        <begin position="615"/>
        <end position="633"/>
    </location>
</feature>
<dbReference type="InterPro" id="IPR000515">
    <property type="entry name" value="MetI-like"/>
</dbReference>
<evidence type="ECO:0000256" key="1">
    <source>
        <dbReference type="ARBA" id="ARBA00004651"/>
    </source>
</evidence>
<dbReference type="SUPFAM" id="SSF50978">
    <property type="entry name" value="WD40 repeat-like"/>
    <property type="match status" value="1"/>
</dbReference>
<feature type="transmembrane region" description="Helical" evidence="5">
    <location>
        <begin position="663"/>
        <end position="684"/>
    </location>
</feature>
<dbReference type="Pfam" id="PF00528">
    <property type="entry name" value="BPD_transp_1"/>
    <property type="match status" value="1"/>
</dbReference>
<comment type="caution">
    <text evidence="7">The sequence shown here is derived from an EMBL/GenBank/DDBJ whole genome shotgun (WGS) entry which is preliminary data.</text>
</comment>
<keyword evidence="4 5" id="KW-0472">Membrane</keyword>
<feature type="transmembrane region" description="Helical" evidence="5">
    <location>
        <begin position="728"/>
        <end position="750"/>
    </location>
</feature>
<dbReference type="EMBL" id="JAQOUE010000001">
    <property type="protein sequence ID" value="MDT7043179.1"/>
    <property type="molecule type" value="Genomic_DNA"/>
</dbReference>
<dbReference type="RefSeq" id="WP_313833688.1">
    <property type="nucleotide sequence ID" value="NZ_JAQOUE010000001.1"/>
</dbReference>
<dbReference type="SMART" id="SM00320">
    <property type="entry name" value="WD40"/>
    <property type="match status" value="3"/>
</dbReference>
<organism evidence="7 8">
    <name type="scientific">Candidatus Nitronereus thalassa</name>
    <dbReference type="NCBI Taxonomy" id="3020898"/>
    <lineage>
        <taxon>Bacteria</taxon>
        <taxon>Pseudomonadati</taxon>
        <taxon>Nitrospirota</taxon>
        <taxon>Nitrospiria</taxon>
        <taxon>Nitrospirales</taxon>
        <taxon>Nitrospiraceae</taxon>
        <taxon>Candidatus Nitronereus</taxon>
    </lineage>
</organism>
<evidence type="ECO:0000256" key="3">
    <source>
        <dbReference type="ARBA" id="ARBA00022989"/>
    </source>
</evidence>
<evidence type="ECO:0000256" key="4">
    <source>
        <dbReference type="ARBA" id="ARBA00023136"/>
    </source>
</evidence>
<feature type="transmembrane region" description="Helical" evidence="5">
    <location>
        <begin position="529"/>
        <end position="554"/>
    </location>
</feature>
<reference evidence="7 8" key="1">
    <citation type="journal article" date="2023" name="ISME J.">
        <title>Cultivation and genomic characterization of novel and ubiquitous marine nitrite-oxidizing bacteria from the Nitrospirales.</title>
        <authorList>
            <person name="Mueller A.J."/>
            <person name="Daebeler A."/>
            <person name="Herbold C.W."/>
            <person name="Kirkegaard R.H."/>
            <person name="Daims H."/>
        </authorList>
    </citation>
    <scope>NUCLEOTIDE SEQUENCE [LARGE SCALE GENOMIC DNA]</scope>
    <source>
        <strain evidence="7 8">EB</strain>
    </source>
</reference>
<dbReference type="InterPro" id="IPR015943">
    <property type="entry name" value="WD40/YVTN_repeat-like_dom_sf"/>
</dbReference>
<gene>
    <name evidence="7" type="ORF">PPG34_12535</name>
</gene>
<sequence length="764" mass="83517">MKPFTPHAVSMGTEIPPTPLSLSRRSSRQLRRVIDSLATVVITVGGLMTILSILGIFAYLFIEVAPLFYAASAKKVAAVSIKPFEVDTPQSWNLGVGLDEYMEVAYVVQATGVSLYRVPSGEPFVLESIPTFEPGQISAIGRSLGKSHIFGLGTREGQVIPLFVNFRMAFNKDQRSIHPTVTLGTPLELTPHPERIHRVAFQETEEGQVTAVLTDANHLYLAKIQEAEGLFAMEGESEVLHAQIKHANVSSITTLVLDSMGENLLAGTQDGHLLHWDLRNFEDPRLMGSYSVGHTITALSYLIGDRSIVVGTSEGEVEVWMPTIDPNIGGDPKLEKIREFPSHHSAITVISPSQRDKGFITGDRSGKFSLHYSTSGETLLEIDDTGVPIGALMFSPKADGGVFLTQNGQLSVYHLDNQHPEATFSSLFSEVLYEGYQEALHIWQSTGGSDSFEPKFGLWPLMFGTLKGTFYAMILATPLAVLGAVYTAMFMTPDLRSVVKPTVEIMAAFPTVVLGFLAGLWFAPLLEKIFPAVSAIFMVVPVAIILASFGWHFFPTKGQKTSGQFLELLILLLLISASVWICLHFNTEIEAWLYGSDYKQWLSDTFGVGYDQRNALVIAFAMGIAVIPTIFSISEDSISNVPRHLIAGSLALGATPWQTLSKLVIVSASPGIFSALMIGLGRVVGETMIVLMATGNTPLMDLNLFNGFRTLSANIAVEMPEAPHGGTLYRLLFMAGLILFIFTSFVNTIAEVIRQRLRARYSQF</sequence>
<evidence type="ECO:0000256" key="5">
    <source>
        <dbReference type="RuleBase" id="RU363032"/>
    </source>
</evidence>
<dbReference type="InterPro" id="IPR001680">
    <property type="entry name" value="WD40_rpt"/>
</dbReference>
<keyword evidence="8" id="KW-1185">Reference proteome</keyword>
<feature type="transmembrane region" description="Helical" evidence="5">
    <location>
        <begin position="33"/>
        <end position="62"/>
    </location>
</feature>
<evidence type="ECO:0000259" key="6">
    <source>
        <dbReference type="PROSITE" id="PS50928"/>
    </source>
</evidence>
<feature type="domain" description="ABC transmembrane type-1" evidence="6">
    <location>
        <begin position="462"/>
        <end position="750"/>
    </location>
</feature>
<dbReference type="PANTHER" id="PTHR42727">
    <property type="entry name" value="PHOSPHATE TRANSPORT SYSTEM PERMEASE PROTEIN"/>
    <property type="match status" value="1"/>
</dbReference>